<accession>A0A558GJ13</accession>
<dbReference type="Pfam" id="PF04525">
    <property type="entry name" value="LOR"/>
    <property type="match status" value="1"/>
</dbReference>
<dbReference type="InterPro" id="IPR038595">
    <property type="entry name" value="LOR_sf"/>
</dbReference>
<gene>
    <name evidence="2" type="ORF">FQK23_05350</name>
</gene>
<proteinExistence type="inferred from homology"/>
<dbReference type="RefSeq" id="WP_070711020.1">
    <property type="nucleotide sequence ID" value="NZ_JAHLMD010000011.1"/>
</dbReference>
<evidence type="ECO:0000313" key="2">
    <source>
        <dbReference type="EMBL" id="TVU56853.1"/>
    </source>
</evidence>
<dbReference type="InterPro" id="IPR025659">
    <property type="entry name" value="Tubby-like_C"/>
</dbReference>
<sequence length="192" mass="21385">MLPRLLTLDSLVISQTKSFMQDEFLIADEQGVPVGTILQSTSLKDMFFNSSRSLEVAFTDEQGNPQQPLMVIKDPPNFVRDTYEVYLPGVEKPMAVVTKKFSLLKTRLSLEMEGFPEIEIEGDVWDWNITITSQGQPLAEVRNEWAGVGRFLAGKNTYRLSIAPGLDPQQHAGLIGAVMCMDMLRTKAQGSS</sequence>
<comment type="similarity">
    <text evidence="1">Belongs to the LOR family.</text>
</comment>
<dbReference type="Gene3D" id="2.40.160.200">
    <property type="entry name" value="LURP1-related"/>
    <property type="match status" value="1"/>
</dbReference>
<reference evidence="2 3" key="1">
    <citation type="submission" date="2019-07" db="EMBL/GenBank/DDBJ databases">
        <title>Draft genome of C. aurimucosum strain 14-2523.</title>
        <authorList>
            <person name="Pacheco L.G.C."/>
            <person name="Aguiar E.R.G.R."/>
            <person name="Navas J."/>
            <person name="Santos C.S."/>
            <person name="Rocha D.J.P.G."/>
        </authorList>
    </citation>
    <scope>NUCLEOTIDE SEQUENCE [LARGE SCALE GENOMIC DNA]</scope>
    <source>
        <strain evidence="2 3">14-2523</strain>
    </source>
</reference>
<evidence type="ECO:0000256" key="1">
    <source>
        <dbReference type="ARBA" id="ARBA00005437"/>
    </source>
</evidence>
<organism evidence="2 3">
    <name type="scientific">Corynebacterium aurimucosum</name>
    <dbReference type="NCBI Taxonomy" id="169292"/>
    <lineage>
        <taxon>Bacteria</taxon>
        <taxon>Bacillati</taxon>
        <taxon>Actinomycetota</taxon>
        <taxon>Actinomycetes</taxon>
        <taxon>Mycobacteriales</taxon>
        <taxon>Corynebacteriaceae</taxon>
        <taxon>Corynebacterium</taxon>
    </lineage>
</organism>
<dbReference type="SUPFAM" id="SSF54518">
    <property type="entry name" value="Tubby C-terminal domain-like"/>
    <property type="match status" value="1"/>
</dbReference>
<comment type="caution">
    <text evidence="2">The sequence shown here is derived from an EMBL/GenBank/DDBJ whole genome shotgun (WGS) entry which is preliminary data.</text>
</comment>
<dbReference type="Proteomes" id="UP000320531">
    <property type="component" value="Unassembled WGS sequence"/>
</dbReference>
<dbReference type="EMBL" id="VMTY01000013">
    <property type="protein sequence ID" value="TVU56853.1"/>
    <property type="molecule type" value="Genomic_DNA"/>
</dbReference>
<dbReference type="InterPro" id="IPR007612">
    <property type="entry name" value="LOR"/>
</dbReference>
<protein>
    <submittedName>
        <fullName evidence="2">Scramblase</fullName>
    </submittedName>
</protein>
<evidence type="ECO:0000313" key="3">
    <source>
        <dbReference type="Proteomes" id="UP000320531"/>
    </source>
</evidence>
<dbReference type="AlphaFoldDB" id="A0A558GJ13"/>
<name>A0A558GJ13_9CORY</name>